<evidence type="ECO:0008006" key="4">
    <source>
        <dbReference type="Google" id="ProtNLM"/>
    </source>
</evidence>
<accession>A0A8H5I0E8</accession>
<sequence length="609" mass="67768">MSLRSLPSEIYAAIVDQLDESVSQSTVLALTRTIPSSPVPQHQLFHRVQFTESAQFLSFYQRIRRTADDPCKWVQILLLETWTADAETALNVLALLPNLHTLSIWIGPKNFTPEHLEELFSVDRKGRCLKCVGNLRHLSLRFRPYVQKATYYQFLSGSYFDPILEALCRWPAGRLSTLSIVQDPFTDESSSSAGSEVAPPAAFSLDLPQRTLATGFAQPIVFFKLEATFPALLRSSIRLSLKSLRLRFPSRNVVRPLTQAPLPQPPSYGAPTPTGSRPSTKYFRPVASAHFNPSPNLTFLDLSTCLITEGSLPQVLVHYSSLTHVVLDDCSILRNGDMAVRDNSREWRKFALECATAGISRARERERKVNKWLDHLQIQQQKPGERRGNKRDRGRGETGSSTLLPSLVRILPPSPTLQHLAATLYVPHSLLSMDTSEALPQHPRDTLLEYIHKEWERGWSEGLSQLIKVRERLKMSWQNRLVRVMRFATSEDADTESPLPDVYAEDSARNVLEEGHFAGLIEVIDVSEFALDSRKQTHMAGSSSPSGASSDSHSAGLEEPPALCLAGTPGNPGPDLPTGNDAETVPVRGLAHTPGCAHEIGRKLWRDGL</sequence>
<dbReference type="SUPFAM" id="SSF52047">
    <property type="entry name" value="RNI-like"/>
    <property type="match status" value="1"/>
</dbReference>
<organism evidence="2 3">
    <name type="scientific">Collybiopsis confluens</name>
    <dbReference type="NCBI Taxonomy" id="2823264"/>
    <lineage>
        <taxon>Eukaryota</taxon>
        <taxon>Fungi</taxon>
        <taxon>Dikarya</taxon>
        <taxon>Basidiomycota</taxon>
        <taxon>Agaricomycotina</taxon>
        <taxon>Agaricomycetes</taxon>
        <taxon>Agaricomycetidae</taxon>
        <taxon>Agaricales</taxon>
        <taxon>Marasmiineae</taxon>
        <taxon>Omphalotaceae</taxon>
        <taxon>Collybiopsis</taxon>
    </lineage>
</organism>
<evidence type="ECO:0000313" key="3">
    <source>
        <dbReference type="Proteomes" id="UP000518752"/>
    </source>
</evidence>
<dbReference type="OrthoDB" id="3353982at2759"/>
<comment type="caution">
    <text evidence="2">The sequence shown here is derived from an EMBL/GenBank/DDBJ whole genome shotgun (WGS) entry which is preliminary data.</text>
</comment>
<gene>
    <name evidence="2" type="ORF">D9757_002233</name>
</gene>
<keyword evidence="3" id="KW-1185">Reference proteome</keyword>
<reference evidence="2 3" key="1">
    <citation type="journal article" date="2020" name="ISME J.">
        <title>Uncovering the hidden diversity of litter-decomposition mechanisms in mushroom-forming fungi.</title>
        <authorList>
            <person name="Floudas D."/>
            <person name="Bentzer J."/>
            <person name="Ahren D."/>
            <person name="Johansson T."/>
            <person name="Persson P."/>
            <person name="Tunlid A."/>
        </authorList>
    </citation>
    <scope>NUCLEOTIDE SEQUENCE [LARGE SCALE GENOMIC DNA]</scope>
    <source>
        <strain evidence="2 3">CBS 406.79</strain>
    </source>
</reference>
<feature type="region of interest" description="Disordered" evidence="1">
    <location>
        <begin position="535"/>
        <end position="562"/>
    </location>
</feature>
<dbReference type="EMBL" id="JAACJN010000005">
    <property type="protein sequence ID" value="KAF5392505.1"/>
    <property type="molecule type" value="Genomic_DNA"/>
</dbReference>
<protein>
    <recommendedName>
        <fullName evidence="4">F-box domain-containing protein</fullName>
    </recommendedName>
</protein>
<feature type="region of interest" description="Disordered" evidence="1">
    <location>
        <begin position="257"/>
        <end position="279"/>
    </location>
</feature>
<evidence type="ECO:0000256" key="1">
    <source>
        <dbReference type="SAM" id="MobiDB-lite"/>
    </source>
</evidence>
<dbReference type="AlphaFoldDB" id="A0A8H5I0E8"/>
<dbReference type="InterPro" id="IPR032675">
    <property type="entry name" value="LRR_dom_sf"/>
</dbReference>
<dbReference type="Proteomes" id="UP000518752">
    <property type="component" value="Unassembled WGS sequence"/>
</dbReference>
<proteinExistence type="predicted"/>
<dbReference type="Gene3D" id="3.80.10.10">
    <property type="entry name" value="Ribonuclease Inhibitor"/>
    <property type="match status" value="1"/>
</dbReference>
<feature type="compositionally biased region" description="Low complexity" evidence="1">
    <location>
        <begin position="540"/>
        <end position="555"/>
    </location>
</feature>
<evidence type="ECO:0000313" key="2">
    <source>
        <dbReference type="EMBL" id="KAF5392505.1"/>
    </source>
</evidence>
<name>A0A8H5I0E8_9AGAR</name>
<feature type="region of interest" description="Disordered" evidence="1">
    <location>
        <begin position="375"/>
        <end position="401"/>
    </location>
</feature>